<dbReference type="PROSITE" id="PS50109">
    <property type="entry name" value="HIS_KIN"/>
    <property type="match status" value="1"/>
</dbReference>
<reference evidence="10" key="1">
    <citation type="journal article" date="2019" name="Int. J. Syst. Evol. Microbiol.">
        <title>The Global Catalogue of Microorganisms (GCM) 10K type strain sequencing project: providing services to taxonomists for standard genome sequencing and annotation.</title>
        <authorList>
            <consortium name="The Broad Institute Genomics Platform"/>
            <consortium name="The Broad Institute Genome Sequencing Center for Infectious Disease"/>
            <person name="Wu L."/>
            <person name="Ma J."/>
        </authorList>
    </citation>
    <scope>NUCLEOTIDE SEQUENCE [LARGE SCALE GENOMIC DNA]</scope>
    <source>
        <strain evidence="10">JCM 19134</strain>
    </source>
</reference>
<dbReference type="EMBL" id="BAABLX010000020">
    <property type="protein sequence ID" value="GAA4943786.1"/>
    <property type="molecule type" value="Genomic_DNA"/>
</dbReference>
<dbReference type="Proteomes" id="UP001409585">
    <property type="component" value="Unassembled WGS sequence"/>
</dbReference>
<dbReference type="InterPro" id="IPR004358">
    <property type="entry name" value="Sig_transdc_His_kin-like_C"/>
</dbReference>
<evidence type="ECO:0000256" key="4">
    <source>
        <dbReference type="ARBA" id="ARBA00022741"/>
    </source>
</evidence>
<gene>
    <name evidence="9" type="ORF">GCM10025791_23230</name>
</gene>
<feature type="region of interest" description="Disordered" evidence="7">
    <location>
        <begin position="477"/>
        <end position="508"/>
    </location>
</feature>
<protein>
    <recommendedName>
        <fullName evidence="2">histidine kinase</fullName>
        <ecNumber evidence="2">2.7.13.3</ecNumber>
    </recommendedName>
</protein>
<dbReference type="Pfam" id="PF02518">
    <property type="entry name" value="HATPase_c"/>
    <property type="match status" value="1"/>
</dbReference>
<keyword evidence="10" id="KW-1185">Reference proteome</keyword>
<dbReference type="Gene3D" id="3.30.565.10">
    <property type="entry name" value="Histidine kinase-like ATPase, C-terminal domain"/>
    <property type="match status" value="2"/>
</dbReference>
<evidence type="ECO:0000256" key="5">
    <source>
        <dbReference type="ARBA" id="ARBA00022777"/>
    </source>
</evidence>
<feature type="compositionally biased region" description="Basic and acidic residues" evidence="7">
    <location>
        <begin position="477"/>
        <end position="498"/>
    </location>
</feature>
<keyword evidence="5" id="KW-0418">Kinase</keyword>
<dbReference type="GO" id="GO:0004673">
    <property type="term" value="F:protein histidine kinase activity"/>
    <property type="evidence" value="ECO:0007669"/>
    <property type="project" value="UniProtKB-EC"/>
</dbReference>
<evidence type="ECO:0000256" key="7">
    <source>
        <dbReference type="SAM" id="MobiDB-lite"/>
    </source>
</evidence>
<dbReference type="EC" id="2.7.13.3" evidence="2"/>
<evidence type="ECO:0000256" key="3">
    <source>
        <dbReference type="ARBA" id="ARBA00022679"/>
    </source>
</evidence>
<dbReference type="PRINTS" id="PR00344">
    <property type="entry name" value="BCTRLSENSOR"/>
</dbReference>
<dbReference type="AlphaFoldDB" id="A0AAV3U3A5"/>
<evidence type="ECO:0000259" key="8">
    <source>
        <dbReference type="PROSITE" id="PS50109"/>
    </source>
</evidence>
<dbReference type="InterPro" id="IPR036890">
    <property type="entry name" value="HATPase_C_sf"/>
</dbReference>
<evidence type="ECO:0000256" key="6">
    <source>
        <dbReference type="ARBA" id="ARBA00022840"/>
    </source>
</evidence>
<evidence type="ECO:0000313" key="10">
    <source>
        <dbReference type="Proteomes" id="UP001409585"/>
    </source>
</evidence>
<dbReference type="RefSeq" id="WP_345421969.1">
    <property type="nucleotide sequence ID" value="NZ_AP031496.1"/>
</dbReference>
<dbReference type="SMART" id="SM00387">
    <property type="entry name" value="HATPase_c"/>
    <property type="match status" value="2"/>
</dbReference>
<organism evidence="9 10">
    <name type="scientific">Halioxenophilus aromaticivorans</name>
    <dbReference type="NCBI Taxonomy" id="1306992"/>
    <lineage>
        <taxon>Bacteria</taxon>
        <taxon>Pseudomonadati</taxon>
        <taxon>Pseudomonadota</taxon>
        <taxon>Gammaproteobacteria</taxon>
        <taxon>Alteromonadales</taxon>
        <taxon>Alteromonadaceae</taxon>
        <taxon>Halioxenophilus</taxon>
    </lineage>
</organism>
<dbReference type="PANTHER" id="PTHR44936">
    <property type="entry name" value="SENSOR PROTEIN CREC"/>
    <property type="match status" value="1"/>
</dbReference>
<sequence length="778" mass="86486">METGEVKFAVDAQLIGELGERLVTNHYIALAELIKNAYDADSSEVDITLSNVTKERKNEGLASAITIRDNGSGMTFDQIKCNWMTIATSNKIHHPFSAMYGRPTTGNKGIGRFACQRLAEKLVIESTAKVGKQYQTTNVTFVWDHFQPGEDVTTIPCEYESSMSHTGKCGITLKLIDVRDYWTERDYKMLQKSVALISVASAVRRKGYHEDPGFKVSVLTDEFEDTEIEIGHKMLNAGWGKLKGKVLKGGTLSLTLDCKGKESPEKYKLDIEPELEGISFEVYIIPGSSRYSEVENRRNPSLLTQVNREAIRRDRSGIRLYLNNFRVYPYGDNQAGDDWLGISKDIARRRGSPSKVLSEISQTIGVKDFNRSMLNHPGPESLAGEVLISGEATKYFTPKMDREGIVETSAFEALKQCIRLSLDWSTLHYEAFIRSEIDRAATASVNAFKKTTGSNSSTAKELVTDALNVIKKSASVEHLRREPDKKFQTPNDSSKKPENPTAQSSQLEVSAATELLESQFNAYDAELDTLRSVASTAPLMFVFSHEFKGIMSNLLTHAAKLEAIANQTSEQSVSNQLLEMANEARSTTSQYSKIIKLFDVFSDSQNFKNKKVLVKNAVNQVIGGFEYLLNEFSIEVDVTDINPVLKMSKLNEAELYSIVINAISNAVKALIVKKSKRNIRLSVNKKDDEIEMLVLDTGVGLSHDLWEEVFNPFISDPEGTIYSNLSSTLGDQQLATLGRGSGLGLHIIKSIATKHKGDVSFVKPPKGWNTCLRVCVPR</sequence>
<dbReference type="InterPro" id="IPR050980">
    <property type="entry name" value="2C_sensor_his_kinase"/>
</dbReference>
<keyword evidence="4" id="KW-0547">Nucleotide-binding</keyword>
<dbReference type="Pfam" id="PF13589">
    <property type="entry name" value="HATPase_c_3"/>
    <property type="match status" value="1"/>
</dbReference>
<dbReference type="GO" id="GO:0005524">
    <property type="term" value="F:ATP binding"/>
    <property type="evidence" value="ECO:0007669"/>
    <property type="project" value="UniProtKB-KW"/>
</dbReference>
<dbReference type="InterPro" id="IPR003594">
    <property type="entry name" value="HATPase_dom"/>
</dbReference>
<dbReference type="PANTHER" id="PTHR44936:SF10">
    <property type="entry name" value="SENSOR PROTEIN RSTB"/>
    <property type="match status" value="1"/>
</dbReference>
<accession>A0AAV3U3A5</accession>
<feature type="domain" description="Histidine kinase" evidence="8">
    <location>
        <begin position="542"/>
        <end position="778"/>
    </location>
</feature>
<keyword evidence="6" id="KW-0067">ATP-binding</keyword>
<proteinExistence type="predicted"/>
<keyword evidence="3" id="KW-0808">Transferase</keyword>
<evidence type="ECO:0000313" key="9">
    <source>
        <dbReference type="EMBL" id="GAA4943786.1"/>
    </source>
</evidence>
<comment type="catalytic activity">
    <reaction evidence="1">
        <text>ATP + protein L-histidine = ADP + protein N-phospho-L-histidine.</text>
        <dbReference type="EC" id="2.7.13.3"/>
    </reaction>
</comment>
<evidence type="ECO:0000256" key="1">
    <source>
        <dbReference type="ARBA" id="ARBA00000085"/>
    </source>
</evidence>
<name>A0AAV3U3A5_9ALTE</name>
<dbReference type="InterPro" id="IPR005467">
    <property type="entry name" value="His_kinase_dom"/>
</dbReference>
<comment type="caution">
    <text evidence="9">The sequence shown here is derived from an EMBL/GenBank/DDBJ whole genome shotgun (WGS) entry which is preliminary data.</text>
</comment>
<evidence type="ECO:0000256" key="2">
    <source>
        <dbReference type="ARBA" id="ARBA00012438"/>
    </source>
</evidence>
<dbReference type="SUPFAM" id="SSF55874">
    <property type="entry name" value="ATPase domain of HSP90 chaperone/DNA topoisomerase II/histidine kinase"/>
    <property type="match status" value="2"/>
</dbReference>